<sequence>MAVPDSLSAWREFVNRRTIEPEHLPMKQIGALSPGEKEHYDQARFAWLGADVVLETPDTDMLTRQTRVLIARNTAKTATARRGLAISGSAGRGKSTAALLIGRRHEKSMRTKLGRDDDGFAPVVYTVVPPGTTPKMMMLAFANFLGLLAPGKATAQDLTEQIVGVMRSLSVSLVLVDEVHNLKTNHQAGSEAASALKVFSERLDATFIYAGIDLLQADLFAGHMGRQLKGRMALYQMRTYGYGTQAQRDTWAELVLGIEALLPLGRHAAGSLDNEMTYLYDRTGGSIGSLRALLSDAAIAAILGGEEQIGRRLLDMTSTDYAAEEFGNRTPAGDPSTPMPLKKAE</sequence>
<name>A0ABT6GZ55_MYCGU</name>
<keyword evidence="2" id="KW-0547">Nucleotide-binding</keyword>
<proteinExistence type="predicted"/>
<comment type="caution">
    <text evidence="2">The sequence shown here is derived from an EMBL/GenBank/DDBJ whole genome shotgun (WGS) entry which is preliminary data.</text>
</comment>
<feature type="region of interest" description="Disordered" evidence="1">
    <location>
        <begin position="325"/>
        <end position="345"/>
    </location>
</feature>
<evidence type="ECO:0000313" key="3">
    <source>
        <dbReference type="Proteomes" id="UP001154266"/>
    </source>
</evidence>
<keyword evidence="2" id="KW-0067">ATP-binding</keyword>
<evidence type="ECO:0000313" key="2">
    <source>
        <dbReference type="EMBL" id="MDG5486954.1"/>
    </source>
</evidence>
<dbReference type="GO" id="GO:0005524">
    <property type="term" value="F:ATP binding"/>
    <property type="evidence" value="ECO:0007669"/>
    <property type="project" value="UniProtKB-KW"/>
</dbReference>
<keyword evidence="3" id="KW-1185">Reference proteome</keyword>
<reference evidence="2" key="1">
    <citation type="journal article" date="2023" name="Environ. Microbiol.">
        <title>The 2-methylpropene degradation pathway in Mycobacteriaceae family strains.</title>
        <authorList>
            <person name="Helbich S."/>
            <person name="Barrantes I."/>
            <person name="Dos Anjos Borges L.G."/>
            <person name="Pieper D.H."/>
            <person name="Vainshtein Y."/>
            <person name="Sohn K."/>
            <person name="Engesser K.H."/>
        </authorList>
    </citation>
    <scope>NUCLEOTIDE SEQUENCE</scope>
    <source>
        <strain evidence="2">IBE100</strain>
    </source>
</reference>
<dbReference type="Pfam" id="PF05621">
    <property type="entry name" value="TniB"/>
    <property type="match status" value="1"/>
</dbReference>
<evidence type="ECO:0000256" key="1">
    <source>
        <dbReference type="SAM" id="MobiDB-lite"/>
    </source>
</evidence>
<protein>
    <submittedName>
        <fullName evidence="2">ATP-binding protein</fullName>
    </submittedName>
</protein>
<gene>
    <name evidence="2" type="ORF">MNO81_29550</name>
</gene>
<dbReference type="RefSeq" id="WP_006243450.1">
    <property type="nucleotide sequence ID" value="NZ_JAKZMO010000054.1"/>
</dbReference>
<dbReference type="SUPFAM" id="SSF52540">
    <property type="entry name" value="P-loop containing nucleoside triphosphate hydrolases"/>
    <property type="match status" value="1"/>
</dbReference>
<dbReference type="InterPro" id="IPR027417">
    <property type="entry name" value="P-loop_NTPase"/>
</dbReference>
<organism evidence="2 3">
    <name type="scientific">Mycolicibacterium gadium</name>
    <name type="common">Mycobacterium gadium</name>
    <dbReference type="NCBI Taxonomy" id="1794"/>
    <lineage>
        <taxon>Bacteria</taxon>
        <taxon>Bacillati</taxon>
        <taxon>Actinomycetota</taxon>
        <taxon>Actinomycetes</taxon>
        <taxon>Mycobacteriales</taxon>
        <taxon>Mycobacteriaceae</taxon>
        <taxon>Mycolicibacterium</taxon>
    </lineage>
</organism>
<dbReference type="InterPro" id="IPR008868">
    <property type="entry name" value="TniB"/>
</dbReference>
<dbReference type="EMBL" id="JAKZMO010000054">
    <property type="protein sequence ID" value="MDG5486954.1"/>
    <property type="molecule type" value="Genomic_DNA"/>
</dbReference>
<accession>A0ABT6GZ55</accession>
<dbReference type="Proteomes" id="UP001154266">
    <property type="component" value="Unassembled WGS sequence"/>
</dbReference>